<comment type="caution">
    <text evidence="1">The sequence shown here is derived from an EMBL/GenBank/DDBJ whole genome shotgun (WGS) entry which is preliminary data.</text>
</comment>
<name>A0A815QU35_9BILA</name>
<protein>
    <submittedName>
        <fullName evidence="1">Uncharacterized protein</fullName>
    </submittedName>
</protein>
<proteinExistence type="predicted"/>
<organism evidence="1 2">
    <name type="scientific">Adineta steineri</name>
    <dbReference type="NCBI Taxonomy" id="433720"/>
    <lineage>
        <taxon>Eukaryota</taxon>
        <taxon>Metazoa</taxon>
        <taxon>Spiralia</taxon>
        <taxon>Gnathifera</taxon>
        <taxon>Rotifera</taxon>
        <taxon>Eurotatoria</taxon>
        <taxon>Bdelloidea</taxon>
        <taxon>Adinetida</taxon>
        <taxon>Adinetidae</taxon>
        <taxon>Adineta</taxon>
    </lineage>
</organism>
<reference evidence="1" key="1">
    <citation type="submission" date="2021-02" db="EMBL/GenBank/DDBJ databases">
        <authorList>
            <person name="Nowell W R."/>
        </authorList>
    </citation>
    <scope>NUCLEOTIDE SEQUENCE</scope>
</reference>
<feature type="non-terminal residue" evidence="1">
    <location>
        <position position="35"/>
    </location>
</feature>
<evidence type="ECO:0000313" key="2">
    <source>
        <dbReference type="Proteomes" id="UP000663845"/>
    </source>
</evidence>
<dbReference type="AlphaFoldDB" id="A0A815QU35"/>
<sequence>MNCTEEFQRKNYSGTTLNYAMDDDAGSWWWWTNII</sequence>
<evidence type="ECO:0000313" key="1">
    <source>
        <dbReference type="EMBL" id="CAF1467866.1"/>
    </source>
</evidence>
<accession>A0A815QU35</accession>
<dbReference type="Proteomes" id="UP000663845">
    <property type="component" value="Unassembled WGS sequence"/>
</dbReference>
<dbReference type="EMBL" id="CAJNOG010001741">
    <property type="protein sequence ID" value="CAF1467866.1"/>
    <property type="molecule type" value="Genomic_DNA"/>
</dbReference>
<gene>
    <name evidence="1" type="ORF">JYZ213_LOCUS41634</name>
</gene>